<organism evidence="9 10">
    <name type="scientific">Acidihalobacter yilgarnensis</name>
    <dbReference type="NCBI Taxonomy" id="2819280"/>
    <lineage>
        <taxon>Bacteria</taxon>
        <taxon>Pseudomonadati</taxon>
        <taxon>Pseudomonadota</taxon>
        <taxon>Gammaproteobacteria</taxon>
        <taxon>Chromatiales</taxon>
        <taxon>Ectothiorhodospiraceae</taxon>
        <taxon>Acidihalobacter</taxon>
    </lineage>
</organism>
<dbReference type="PANTHER" id="PTHR35809">
    <property type="entry name" value="ARCHAETIDYLSERINE DECARBOXYLASE PROENZYME-RELATED"/>
    <property type="match status" value="1"/>
</dbReference>
<keyword evidence="5" id="KW-0865">Zymogen</keyword>
<keyword evidence="6" id="KW-0594">Phospholipid biosynthesis</keyword>
<evidence type="ECO:0000313" key="10">
    <source>
        <dbReference type="Proteomes" id="UP000095401"/>
    </source>
</evidence>
<keyword evidence="3" id="KW-0443">Lipid metabolism</keyword>
<dbReference type="KEGG" id="aprs:BI364_10920"/>
<evidence type="ECO:0000313" key="9">
    <source>
        <dbReference type="EMBL" id="AOU98404.1"/>
    </source>
</evidence>
<keyword evidence="7" id="KW-1208">Phospholipid metabolism</keyword>
<evidence type="ECO:0000256" key="2">
    <source>
        <dbReference type="ARBA" id="ARBA00022516"/>
    </source>
</evidence>
<evidence type="ECO:0000256" key="4">
    <source>
        <dbReference type="ARBA" id="ARBA00023136"/>
    </source>
</evidence>
<evidence type="ECO:0000256" key="3">
    <source>
        <dbReference type="ARBA" id="ARBA00023098"/>
    </source>
</evidence>
<keyword evidence="8" id="KW-0670">Pyruvate</keyword>
<evidence type="ECO:0008006" key="11">
    <source>
        <dbReference type="Google" id="ProtNLM"/>
    </source>
</evidence>
<accession>A0A1D8IPT4</accession>
<dbReference type="RefSeq" id="WP_070078765.1">
    <property type="nucleotide sequence ID" value="NZ_CP017415.1"/>
</dbReference>
<name>A0A1D8IPT4_9GAMM</name>
<keyword evidence="10" id="KW-1185">Reference proteome</keyword>
<proteinExistence type="predicted"/>
<evidence type="ECO:0000256" key="1">
    <source>
        <dbReference type="ARBA" id="ARBA00022475"/>
    </source>
</evidence>
<sequence>MMPIVREGRVPVFGMLALALALTATEGGLAALPLWVVTLGLGFVFRELPRPTPASPLAVLSPVDGRILSVDACRDPYRERAARCVRVMQDAIGPYGLYAPIEGKLLKVWRDTPAGNGRQAALWVQTDELDDIVVAIHRSRLPGYLRCQVRAGERVGQGSRCGFAGFGRVLDLYLPEASRIEVTPGARVRAGQVIGKLLRP</sequence>
<evidence type="ECO:0000256" key="6">
    <source>
        <dbReference type="ARBA" id="ARBA00023209"/>
    </source>
</evidence>
<protein>
    <recommendedName>
        <fullName evidence="11">Phosphatidylserine decarboxylase</fullName>
    </recommendedName>
</protein>
<dbReference type="AlphaFoldDB" id="A0A1D8IPT4"/>
<dbReference type="GO" id="GO:0008654">
    <property type="term" value="P:phospholipid biosynthetic process"/>
    <property type="evidence" value="ECO:0007669"/>
    <property type="project" value="UniProtKB-KW"/>
</dbReference>
<evidence type="ECO:0000256" key="5">
    <source>
        <dbReference type="ARBA" id="ARBA00023145"/>
    </source>
</evidence>
<dbReference type="PANTHER" id="PTHR35809:SF1">
    <property type="entry name" value="ARCHAETIDYLSERINE DECARBOXYLASE PROENZYME-RELATED"/>
    <property type="match status" value="1"/>
</dbReference>
<dbReference type="Proteomes" id="UP000095401">
    <property type="component" value="Chromosome"/>
</dbReference>
<reference evidence="10" key="1">
    <citation type="submission" date="2016-09" db="EMBL/GenBank/DDBJ databases">
        <title>Acidihalobacter prosperus F5.</title>
        <authorList>
            <person name="Khaleque H.N."/>
            <person name="Ramsay J.P."/>
            <person name="Kaksonen A.H."/>
            <person name="Boxall N.J."/>
            <person name="Watkin E.L.J."/>
        </authorList>
    </citation>
    <scope>NUCLEOTIDE SEQUENCE [LARGE SCALE GENOMIC DNA]</scope>
    <source>
        <strain evidence="10">F5</strain>
    </source>
</reference>
<evidence type="ECO:0000256" key="8">
    <source>
        <dbReference type="ARBA" id="ARBA00023317"/>
    </source>
</evidence>
<evidence type="ECO:0000256" key="7">
    <source>
        <dbReference type="ARBA" id="ARBA00023264"/>
    </source>
</evidence>
<dbReference type="EMBL" id="CP017415">
    <property type="protein sequence ID" value="AOU98404.1"/>
    <property type="molecule type" value="Genomic_DNA"/>
</dbReference>
<dbReference type="InterPro" id="IPR033175">
    <property type="entry name" value="PSD-A"/>
</dbReference>
<keyword evidence="2" id="KW-0444">Lipid biosynthesis</keyword>
<gene>
    <name evidence="9" type="ORF">BI364_10920</name>
</gene>
<keyword evidence="4" id="KW-0472">Membrane</keyword>
<keyword evidence="1" id="KW-1003">Cell membrane</keyword>